<keyword evidence="2" id="KW-1185">Reference proteome</keyword>
<gene>
    <name evidence="1" type="ORF">GWI33_007519</name>
</gene>
<evidence type="ECO:0000313" key="2">
    <source>
        <dbReference type="Proteomes" id="UP000625711"/>
    </source>
</evidence>
<organism evidence="1 2">
    <name type="scientific">Rhynchophorus ferrugineus</name>
    <name type="common">Red palm weevil</name>
    <name type="synonym">Curculio ferrugineus</name>
    <dbReference type="NCBI Taxonomy" id="354439"/>
    <lineage>
        <taxon>Eukaryota</taxon>
        <taxon>Metazoa</taxon>
        <taxon>Ecdysozoa</taxon>
        <taxon>Arthropoda</taxon>
        <taxon>Hexapoda</taxon>
        <taxon>Insecta</taxon>
        <taxon>Pterygota</taxon>
        <taxon>Neoptera</taxon>
        <taxon>Endopterygota</taxon>
        <taxon>Coleoptera</taxon>
        <taxon>Polyphaga</taxon>
        <taxon>Cucujiformia</taxon>
        <taxon>Curculionidae</taxon>
        <taxon>Dryophthorinae</taxon>
        <taxon>Rhynchophorus</taxon>
    </lineage>
</organism>
<sequence length="66" mass="7274">MSQAEVILVLNLVQFGKRRVQGQDLARAPEAVQVAVACAFVSADISLCGTVIIPENYEYFDINLYL</sequence>
<dbReference type="Proteomes" id="UP000625711">
    <property type="component" value="Unassembled WGS sequence"/>
</dbReference>
<protein>
    <submittedName>
        <fullName evidence="1">Uncharacterized protein</fullName>
    </submittedName>
</protein>
<proteinExistence type="predicted"/>
<dbReference type="EMBL" id="JAACXV010002161">
    <property type="protein sequence ID" value="KAF7277416.1"/>
    <property type="molecule type" value="Genomic_DNA"/>
</dbReference>
<accession>A0A834IEF9</accession>
<dbReference type="AlphaFoldDB" id="A0A834IEF9"/>
<comment type="caution">
    <text evidence="1">The sequence shown here is derived from an EMBL/GenBank/DDBJ whole genome shotgun (WGS) entry which is preliminary data.</text>
</comment>
<evidence type="ECO:0000313" key="1">
    <source>
        <dbReference type="EMBL" id="KAF7277416.1"/>
    </source>
</evidence>
<name>A0A834IEF9_RHYFE</name>
<reference evidence="1" key="1">
    <citation type="submission" date="2020-08" db="EMBL/GenBank/DDBJ databases">
        <title>Genome sequencing and assembly of the red palm weevil Rhynchophorus ferrugineus.</title>
        <authorList>
            <person name="Dias G.B."/>
            <person name="Bergman C.M."/>
            <person name="Manee M."/>
        </authorList>
    </citation>
    <scope>NUCLEOTIDE SEQUENCE</scope>
    <source>
        <strain evidence="1">AA-2017</strain>
        <tissue evidence="1">Whole larva</tissue>
    </source>
</reference>